<name>A0ABP8IR61_9BACT</name>
<comment type="caution">
    <text evidence="1">The sequence shown here is derived from an EMBL/GenBank/DDBJ whole genome shotgun (WGS) entry which is preliminary data.</text>
</comment>
<evidence type="ECO:0008006" key="3">
    <source>
        <dbReference type="Google" id="ProtNLM"/>
    </source>
</evidence>
<reference evidence="2" key="1">
    <citation type="journal article" date="2019" name="Int. J. Syst. Evol. Microbiol.">
        <title>The Global Catalogue of Microorganisms (GCM) 10K type strain sequencing project: providing services to taxonomists for standard genome sequencing and annotation.</title>
        <authorList>
            <consortium name="The Broad Institute Genomics Platform"/>
            <consortium name="The Broad Institute Genome Sequencing Center for Infectious Disease"/>
            <person name="Wu L."/>
            <person name="Ma J."/>
        </authorList>
    </citation>
    <scope>NUCLEOTIDE SEQUENCE [LARGE SCALE GENOMIC DNA]</scope>
    <source>
        <strain evidence="2">JCM 17923</strain>
    </source>
</reference>
<protein>
    <recommendedName>
        <fullName evidence="3">STAS/SEC14 domain-containing protein</fullName>
    </recommendedName>
</protein>
<accession>A0ABP8IR61</accession>
<dbReference type="Proteomes" id="UP001501153">
    <property type="component" value="Unassembled WGS sequence"/>
</dbReference>
<evidence type="ECO:0000313" key="1">
    <source>
        <dbReference type="EMBL" id="GAA4366355.1"/>
    </source>
</evidence>
<dbReference type="RefSeq" id="WP_345237649.1">
    <property type="nucleotide sequence ID" value="NZ_BAABGZ010000076.1"/>
</dbReference>
<sequence length="131" mass="14473">MADLGLEIATRPDLPAVVARWQREISVGELQAGYQAILAAADGCRCGRWLLDLRRRNELTTPEIDAWMHTVFLPQLIRRYEAPARLAFLVSPLRVAQAPPSNSTALDAAAAEGVQSAIFTNEAEAYRWLAQ</sequence>
<keyword evidence="2" id="KW-1185">Reference proteome</keyword>
<organism evidence="1 2">
    <name type="scientific">Hymenobacter saemangeumensis</name>
    <dbReference type="NCBI Taxonomy" id="1084522"/>
    <lineage>
        <taxon>Bacteria</taxon>
        <taxon>Pseudomonadati</taxon>
        <taxon>Bacteroidota</taxon>
        <taxon>Cytophagia</taxon>
        <taxon>Cytophagales</taxon>
        <taxon>Hymenobacteraceae</taxon>
        <taxon>Hymenobacter</taxon>
    </lineage>
</organism>
<evidence type="ECO:0000313" key="2">
    <source>
        <dbReference type="Proteomes" id="UP001501153"/>
    </source>
</evidence>
<proteinExistence type="predicted"/>
<dbReference type="EMBL" id="BAABGZ010000076">
    <property type="protein sequence ID" value="GAA4366355.1"/>
    <property type="molecule type" value="Genomic_DNA"/>
</dbReference>
<gene>
    <name evidence="1" type="ORF">GCM10023185_37410</name>
</gene>